<reference evidence="2" key="2">
    <citation type="submission" date="2015-01" db="EMBL/GenBank/DDBJ databases">
        <title>Evolutionary Origins and Diversification of the Mycorrhizal Mutualists.</title>
        <authorList>
            <consortium name="DOE Joint Genome Institute"/>
            <consortium name="Mycorrhizal Genomics Consortium"/>
            <person name="Kohler A."/>
            <person name="Kuo A."/>
            <person name="Nagy L.G."/>
            <person name="Floudas D."/>
            <person name="Copeland A."/>
            <person name="Barry K.W."/>
            <person name="Cichocki N."/>
            <person name="Veneault-Fourrey C."/>
            <person name="LaButti K."/>
            <person name="Lindquist E.A."/>
            <person name="Lipzen A."/>
            <person name="Lundell T."/>
            <person name="Morin E."/>
            <person name="Murat C."/>
            <person name="Riley R."/>
            <person name="Ohm R."/>
            <person name="Sun H."/>
            <person name="Tunlid A."/>
            <person name="Henrissat B."/>
            <person name="Grigoriev I.V."/>
            <person name="Hibbett D.S."/>
            <person name="Martin F."/>
        </authorList>
    </citation>
    <scope>NUCLEOTIDE SEQUENCE [LARGE SCALE GENOMIC DNA]</scope>
    <source>
        <strain evidence="2">h7</strain>
    </source>
</reference>
<evidence type="ECO:0000313" key="2">
    <source>
        <dbReference type="Proteomes" id="UP000053424"/>
    </source>
</evidence>
<dbReference type="AlphaFoldDB" id="A0A0C3CK68"/>
<dbReference type="EMBL" id="KN831773">
    <property type="protein sequence ID" value="KIM44519.1"/>
    <property type="molecule type" value="Genomic_DNA"/>
</dbReference>
<gene>
    <name evidence="1" type="ORF">M413DRAFT_67778</name>
</gene>
<keyword evidence="2" id="KW-1185">Reference proteome</keyword>
<organism evidence="1 2">
    <name type="scientific">Hebeloma cylindrosporum</name>
    <dbReference type="NCBI Taxonomy" id="76867"/>
    <lineage>
        <taxon>Eukaryota</taxon>
        <taxon>Fungi</taxon>
        <taxon>Dikarya</taxon>
        <taxon>Basidiomycota</taxon>
        <taxon>Agaricomycotina</taxon>
        <taxon>Agaricomycetes</taxon>
        <taxon>Agaricomycetidae</taxon>
        <taxon>Agaricales</taxon>
        <taxon>Agaricineae</taxon>
        <taxon>Hymenogastraceae</taxon>
        <taxon>Hebeloma</taxon>
    </lineage>
</organism>
<reference evidence="1 2" key="1">
    <citation type="submission" date="2014-04" db="EMBL/GenBank/DDBJ databases">
        <authorList>
            <consortium name="DOE Joint Genome Institute"/>
            <person name="Kuo A."/>
            <person name="Gay G."/>
            <person name="Dore J."/>
            <person name="Kohler A."/>
            <person name="Nagy L.G."/>
            <person name="Floudas D."/>
            <person name="Copeland A."/>
            <person name="Barry K.W."/>
            <person name="Cichocki N."/>
            <person name="Veneault-Fourrey C."/>
            <person name="LaButti K."/>
            <person name="Lindquist E.A."/>
            <person name="Lipzen A."/>
            <person name="Lundell T."/>
            <person name="Morin E."/>
            <person name="Murat C."/>
            <person name="Sun H."/>
            <person name="Tunlid A."/>
            <person name="Henrissat B."/>
            <person name="Grigoriev I.V."/>
            <person name="Hibbett D.S."/>
            <person name="Martin F."/>
            <person name="Nordberg H.P."/>
            <person name="Cantor M.N."/>
            <person name="Hua S.X."/>
        </authorList>
    </citation>
    <scope>NUCLEOTIDE SEQUENCE [LARGE SCALE GENOMIC DNA]</scope>
    <source>
        <strain evidence="2">h7</strain>
    </source>
</reference>
<sequence>MRPTQSRLIRVVPRKLLNVSNQKIVARPTPQTADKLQPTLMDIMMKKKEKAGDSWPANLRLEPQLTSKDFKSVQPAFRSTMRRMTKER</sequence>
<evidence type="ECO:0000313" key="1">
    <source>
        <dbReference type="EMBL" id="KIM44519.1"/>
    </source>
</evidence>
<dbReference type="HOGENOM" id="CLU_162139_0_0_1"/>
<dbReference type="OrthoDB" id="3237970at2759"/>
<name>A0A0C3CK68_HEBCY</name>
<proteinExistence type="predicted"/>
<dbReference type="Proteomes" id="UP000053424">
    <property type="component" value="Unassembled WGS sequence"/>
</dbReference>
<accession>A0A0C3CK68</accession>
<protein>
    <submittedName>
        <fullName evidence="1">Uncharacterized protein</fullName>
    </submittedName>
</protein>